<evidence type="ECO:0000256" key="1">
    <source>
        <dbReference type="SAM" id="Phobius"/>
    </source>
</evidence>
<keyword evidence="1" id="KW-1133">Transmembrane helix</keyword>
<dbReference type="OrthoDB" id="6623990at2"/>
<sequence length="332" mass="39008">MDEKRILLFDNLKGFLIFLVVIGHVIDLAAYPSNLTRFIYFWIFYFHMPLFIFIMGYFSKNTIKCRQQVFEQFFFPYLALIALTFIQVRFLLPMGENTVLRVLTPKGSSWFLLAMLIWKFLLHDLIKIRHVLIFSLALGLLAGFSHEFGNVLAMGRICTFTFFYLAGYYTKQEHIIRIRKIPKIVVLVVGLLVSGVIYYLACIREIPVNNILLRYHYNDNDQIQDFLYRGIYYIIACIMIVICINLISNKKSILTTIGQRTLVIYLLHMFIVRWIEAYCGDIMILKQNALLYLLVVIVASIIIVGVLSTKWVQNLYNQFFDWINSVFFRSVE</sequence>
<proteinExistence type="predicted"/>
<dbReference type="AlphaFoldDB" id="A0A1M7LE45"/>
<accession>A0A1M7LE45</accession>
<gene>
    <name evidence="3" type="ORF">SAMN02746066_03210</name>
</gene>
<dbReference type="EMBL" id="FRCP01000016">
    <property type="protein sequence ID" value="SHM76331.1"/>
    <property type="molecule type" value="Genomic_DNA"/>
</dbReference>
<protein>
    <submittedName>
        <fullName evidence="3">Fucose 4-O-acetylase</fullName>
    </submittedName>
</protein>
<name>A0A1M7LE45_9FIRM</name>
<feature type="domain" description="Acyltransferase 3" evidence="2">
    <location>
        <begin position="9"/>
        <end position="307"/>
    </location>
</feature>
<dbReference type="Proteomes" id="UP000184038">
    <property type="component" value="Unassembled WGS sequence"/>
</dbReference>
<feature type="transmembrane region" description="Helical" evidence="1">
    <location>
        <begin position="38"/>
        <end position="58"/>
    </location>
</feature>
<evidence type="ECO:0000259" key="2">
    <source>
        <dbReference type="Pfam" id="PF01757"/>
    </source>
</evidence>
<feature type="transmembrane region" description="Helical" evidence="1">
    <location>
        <begin position="260"/>
        <end position="277"/>
    </location>
</feature>
<dbReference type="InterPro" id="IPR052734">
    <property type="entry name" value="Nod_factor_acetyltransferase"/>
</dbReference>
<feature type="transmembrane region" description="Helical" evidence="1">
    <location>
        <begin position="230"/>
        <end position="248"/>
    </location>
</feature>
<feature type="transmembrane region" description="Helical" evidence="1">
    <location>
        <begin position="128"/>
        <end position="145"/>
    </location>
</feature>
<dbReference type="InterPro" id="IPR002656">
    <property type="entry name" value="Acyl_transf_3_dom"/>
</dbReference>
<dbReference type="Pfam" id="PF01757">
    <property type="entry name" value="Acyl_transf_3"/>
    <property type="match status" value="1"/>
</dbReference>
<feature type="transmembrane region" description="Helical" evidence="1">
    <location>
        <begin position="98"/>
        <end position="121"/>
    </location>
</feature>
<keyword evidence="1" id="KW-0812">Transmembrane</keyword>
<evidence type="ECO:0000313" key="3">
    <source>
        <dbReference type="EMBL" id="SHM76331.1"/>
    </source>
</evidence>
<dbReference type="RefSeq" id="WP_073289413.1">
    <property type="nucleotide sequence ID" value="NZ_FRCP01000016.1"/>
</dbReference>
<organism evidence="3 4">
    <name type="scientific">Anaerosporobacter mobilis DSM 15930</name>
    <dbReference type="NCBI Taxonomy" id="1120996"/>
    <lineage>
        <taxon>Bacteria</taxon>
        <taxon>Bacillati</taxon>
        <taxon>Bacillota</taxon>
        <taxon>Clostridia</taxon>
        <taxon>Lachnospirales</taxon>
        <taxon>Lachnospiraceae</taxon>
        <taxon>Anaerosporobacter</taxon>
    </lineage>
</organism>
<feature type="transmembrane region" description="Helical" evidence="1">
    <location>
        <begin position="151"/>
        <end position="169"/>
    </location>
</feature>
<dbReference type="PANTHER" id="PTHR37312:SF1">
    <property type="entry name" value="MEMBRANE-BOUND ACYLTRANSFERASE YKRP-RELATED"/>
    <property type="match status" value="1"/>
</dbReference>
<keyword evidence="1" id="KW-0472">Membrane</keyword>
<keyword evidence="4" id="KW-1185">Reference proteome</keyword>
<feature type="transmembrane region" description="Helical" evidence="1">
    <location>
        <begin position="12"/>
        <end position="32"/>
    </location>
</feature>
<dbReference type="PANTHER" id="PTHR37312">
    <property type="entry name" value="MEMBRANE-BOUND ACYLTRANSFERASE YKRP-RELATED"/>
    <property type="match status" value="1"/>
</dbReference>
<dbReference type="STRING" id="1120996.SAMN02746066_03210"/>
<dbReference type="GO" id="GO:0016747">
    <property type="term" value="F:acyltransferase activity, transferring groups other than amino-acyl groups"/>
    <property type="evidence" value="ECO:0007669"/>
    <property type="project" value="InterPro"/>
</dbReference>
<feature type="transmembrane region" description="Helical" evidence="1">
    <location>
        <begin position="181"/>
        <end position="201"/>
    </location>
</feature>
<feature type="transmembrane region" description="Helical" evidence="1">
    <location>
        <begin position="70"/>
        <end position="92"/>
    </location>
</feature>
<reference evidence="3 4" key="1">
    <citation type="submission" date="2016-11" db="EMBL/GenBank/DDBJ databases">
        <authorList>
            <person name="Jaros S."/>
            <person name="Januszkiewicz K."/>
            <person name="Wedrychowicz H."/>
        </authorList>
    </citation>
    <scope>NUCLEOTIDE SEQUENCE [LARGE SCALE GENOMIC DNA]</scope>
    <source>
        <strain evidence="3 4">DSM 15930</strain>
    </source>
</reference>
<evidence type="ECO:0000313" key="4">
    <source>
        <dbReference type="Proteomes" id="UP000184038"/>
    </source>
</evidence>
<feature type="transmembrane region" description="Helical" evidence="1">
    <location>
        <begin position="289"/>
        <end position="307"/>
    </location>
</feature>